<feature type="region of interest" description="Disordered" evidence="8">
    <location>
        <begin position="1"/>
        <end position="109"/>
    </location>
</feature>
<feature type="transmembrane region" description="Helical" evidence="9">
    <location>
        <begin position="613"/>
        <end position="634"/>
    </location>
</feature>
<dbReference type="Gene3D" id="2.60.120.10">
    <property type="entry name" value="Jelly Rolls"/>
    <property type="match status" value="1"/>
</dbReference>
<evidence type="ECO:0000313" key="12">
    <source>
        <dbReference type="EMBL" id="GMK57284.1"/>
    </source>
</evidence>
<keyword evidence="2" id="KW-0813">Transport</keyword>
<feature type="transmembrane region" description="Helical" evidence="9">
    <location>
        <begin position="437"/>
        <end position="463"/>
    </location>
</feature>
<keyword evidence="13" id="KW-1185">Reference proteome</keyword>
<keyword evidence="5" id="KW-0029">Amino-acid transport</keyword>
<dbReference type="Gene3D" id="3.30.750.24">
    <property type="entry name" value="STAS domain"/>
    <property type="match status" value="1"/>
</dbReference>
<evidence type="ECO:0000256" key="8">
    <source>
        <dbReference type="SAM" id="MobiDB-lite"/>
    </source>
</evidence>
<feature type="transmembrane region" description="Helical" evidence="9">
    <location>
        <begin position="379"/>
        <end position="400"/>
    </location>
</feature>
<keyword evidence="6 9" id="KW-1133">Transmembrane helix</keyword>
<evidence type="ECO:0000256" key="7">
    <source>
        <dbReference type="ARBA" id="ARBA00023136"/>
    </source>
</evidence>
<feature type="transmembrane region" description="Helical" evidence="9">
    <location>
        <begin position="545"/>
        <end position="567"/>
    </location>
</feature>
<evidence type="ECO:0000259" key="11">
    <source>
        <dbReference type="PROSITE" id="PS50801"/>
    </source>
</evidence>
<feature type="transmembrane region" description="Helical" evidence="9">
    <location>
        <begin position="513"/>
        <end position="533"/>
    </location>
</feature>
<sequence length="1138" mass="123694">MTSESSPSPPPTTPSASTFPAPPPPTIDTAPPSISVSTPRTLDNAATVDTPTIPATMPARDPSNPGTSPELHLSHFELDHRGRSSSSAFSRLDMGPSAGTNAGRRVSTPDGLVSKIFRRLSMDHDEPRPAQPVVIAPNIDEGDEAEEPDDVFGSSHTSRAIRESTNRLAGMSFTAPSPLSSGFPRRLSSVSGDAALDLSQPHGSVSPPAGPSGLTVLMDRGRASGSSESTSQGMPDILVEELKDEDANQTPKNKSSKKARTRSQSPPIRPSLQNLEEIDEAMADSELRRFLAGEEPYTERSPLLGKKNKGNWAQRAANDLREARTSLSKYSNKELVTMAVREPVKALPAVVLGLLLNVLDGVSYGMILFPVSAKYYPDYGSLGVSMFFVSCITAQLTYSLGGSIFKGGNGSMMIEAVPFYHIICAFIISELGPNAPAVVATTMVSFALSSILTGLVFFALGYLRLGSLIGYFPRHILVGCIGGVGVFLFITGLQVSLGVSGSDFRYDLATLKLFFANLLSVALWGLPLALAILLRVITHFFHHQLIFPAYFLILPAIFYVIVAIGGWDWQYLRDLNWVFDVGQNVQPWYSFYAGFKFNLVSWRVVWLAMPTQLALMFFGILHVPLNVPALGVSLAEDNVSLNRELVAHGVSNMLSGMAGSVPNYLCYVNTVLFYRVGGDSHLAGLMLAAATAFVMYLGPVVIGYLPVTVVAALIYVLGIDLMVESLWDTRHRVNRLEYITIFAIAICMTAFDFVIGLFIGIILACVFFVVQSSRRRPIRTVLSGSTAKSTVRRPRAQRAFLQRVGSQTCVMKLQGFLFFGTIGVVEDEIRNLLDMAEWEQNPIRFLVIDFALVSGLDFSSAEAFVRIQRLLAAKDVLLILCGAARHSAVGTALRAVDLWADQEGTRVEVFGTLNDALEWTENTYLTAFYENQVKAKGDTPARTIDLPKVQRMPFTLAESFSNSPRRTHLARAGDATLHVTRDIQEPPPAAQPLGILVQTMGCYTDAPETFFSQFAPYFKRVPAPAGTTLWKQGEAADGLYIIERGSLRATYEYNADDRVLETMVAGTVAGDLSTLSDTTRNATVVAERDAVLWKLAPDSLAKMEKDIPEAAAMFVKVVLKAAVEEVDVVTSHLIAVLS</sequence>
<protein>
    <recommendedName>
        <fullName evidence="14">Sulfate transporter family protein</fullName>
    </recommendedName>
</protein>
<dbReference type="InterPro" id="IPR036513">
    <property type="entry name" value="STAS_dom_sf"/>
</dbReference>
<dbReference type="Proteomes" id="UP001222932">
    <property type="component" value="Unassembled WGS sequence"/>
</dbReference>
<dbReference type="CDD" id="cd07042">
    <property type="entry name" value="STAS_SulP_like_sulfate_transporter"/>
    <property type="match status" value="1"/>
</dbReference>
<dbReference type="InterPro" id="IPR018490">
    <property type="entry name" value="cNMP-bd_dom_sf"/>
</dbReference>
<dbReference type="Pfam" id="PF00916">
    <property type="entry name" value="Sulfate_transp"/>
    <property type="match status" value="1"/>
</dbReference>
<gene>
    <name evidence="12" type="ORF">CspeluHIS016_0401180</name>
</gene>
<feature type="compositionally biased region" description="Polar residues" evidence="8">
    <location>
        <begin position="262"/>
        <end position="274"/>
    </location>
</feature>
<evidence type="ECO:0000256" key="5">
    <source>
        <dbReference type="ARBA" id="ARBA00022970"/>
    </source>
</evidence>
<accession>A0AAD3TUU7</accession>
<dbReference type="Pfam" id="PF00027">
    <property type="entry name" value="cNMP_binding"/>
    <property type="match status" value="1"/>
</dbReference>
<evidence type="ECO:0000256" key="9">
    <source>
        <dbReference type="SAM" id="Phobius"/>
    </source>
</evidence>
<feature type="transmembrane region" description="Helical" evidence="9">
    <location>
        <begin position="587"/>
        <end position="606"/>
    </location>
</feature>
<feature type="compositionally biased region" description="Polar residues" evidence="8">
    <location>
        <begin position="224"/>
        <end position="233"/>
    </location>
</feature>
<evidence type="ECO:0000256" key="2">
    <source>
        <dbReference type="ARBA" id="ARBA00022448"/>
    </source>
</evidence>
<feature type="region of interest" description="Disordered" evidence="8">
    <location>
        <begin position="121"/>
        <end position="276"/>
    </location>
</feature>
<comment type="caution">
    <text evidence="12">The sequence shown here is derived from an EMBL/GenBank/DDBJ whole genome shotgun (WGS) entry which is preliminary data.</text>
</comment>
<feature type="transmembrane region" description="Helical" evidence="9">
    <location>
        <begin position="738"/>
        <end position="770"/>
    </location>
</feature>
<dbReference type="SUPFAM" id="SSF52091">
    <property type="entry name" value="SpoIIaa-like"/>
    <property type="match status" value="1"/>
</dbReference>
<organism evidence="12 13">
    <name type="scientific">Cutaneotrichosporon spelunceum</name>
    <dbReference type="NCBI Taxonomy" id="1672016"/>
    <lineage>
        <taxon>Eukaryota</taxon>
        <taxon>Fungi</taxon>
        <taxon>Dikarya</taxon>
        <taxon>Basidiomycota</taxon>
        <taxon>Agaricomycotina</taxon>
        <taxon>Tremellomycetes</taxon>
        <taxon>Trichosporonales</taxon>
        <taxon>Trichosporonaceae</taxon>
        <taxon>Cutaneotrichosporon</taxon>
    </lineage>
</organism>
<reference evidence="12" key="1">
    <citation type="journal article" date="2023" name="BMC Genomics">
        <title>Chromosome-level genome assemblies of Cutaneotrichosporon spp. (Trichosporonales, Basidiomycota) reveal imbalanced evolution between nucleotide sequences and chromosome synteny.</title>
        <authorList>
            <person name="Kobayashi Y."/>
            <person name="Kayamori A."/>
            <person name="Aoki K."/>
            <person name="Shiwa Y."/>
            <person name="Matsutani M."/>
            <person name="Fujita N."/>
            <person name="Sugita T."/>
            <person name="Iwasaki W."/>
            <person name="Tanaka N."/>
            <person name="Takashima M."/>
        </authorList>
    </citation>
    <scope>NUCLEOTIDE SEQUENCE</scope>
    <source>
        <strain evidence="12">HIS016</strain>
    </source>
</reference>
<evidence type="ECO:0000256" key="6">
    <source>
        <dbReference type="ARBA" id="ARBA00022989"/>
    </source>
</evidence>
<dbReference type="Pfam" id="PF01740">
    <property type="entry name" value="STAS"/>
    <property type="match status" value="1"/>
</dbReference>
<feature type="compositionally biased region" description="Basic and acidic residues" evidence="8">
    <location>
        <begin position="72"/>
        <end position="82"/>
    </location>
</feature>
<dbReference type="InterPro" id="IPR014710">
    <property type="entry name" value="RmlC-like_jellyroll"/>
</dbReference>
<feature type="transmembrane region" description="Helical" evidence="9">
    <location>
        <begin position="654"/>
        <end position="673"/>
    </location>
</feature>
<feature type="domain" description="STAS" evidence="11">
    <location>
        <begin position="810"/>
        <end position="920"/>
    </location>
</feature>
<feature type="transmembrane region" description="Helical" evidence="9">
    <location>
        <begin position="346"/>
        <end position="367"/>
    </location>
</feature>
<name>A0AAD3TUU7_9TREE</name>
<feature type="compositionally biased region" description="Acidic residues" evidence="8">
    <location>
        <begin position="140"/>
        <end position="150"/>
    </location>
</feature>
<dbReference type="PROSITE" id="PS50042">
    <property type="entry name" value="CNMP_BINDING_3"/>
    <property type="match status" value="1"/>
</dbReference>
<reference evidence="12" key="2">
    <citation type="submission" date="2023-06" db="EMBL/GenBank/DDBJ databases">
        <authorList>
            <person name="Kobayashi Y."/>
            <person name="Kayamori A."/>
            <person name="Aoki K."/>
            <person name="Shiwa Y."/>
            <person name="Fujita N."/>
            <person name="Sugita T."/>
            <person name="Iwasaki W."/>
            <person name="Tanaka N."/>
            <person name="Takashima M."/>
        </authorList>
    </citation>
    <scope>NUCLEOTIDE SEQUENCE</scope>
    <source>
        <strain evidence="12">HIS016</strain>
    </source>
</reference>
<dbReference type="PANTHER" id="PTHR43310">
    <property type="entry name" value="SULFATE TRANSPORTER YBAR-RELATED"/>
    <property type="match status" value="1"/>
</dbReference>
<dbReference type="InterPro" id="IPR002645">
    <property type="entry name" value="STAS_dom"/>
</dbReference>
<comment type="subcellular location">
    <subcellularLocation>
        <location evidence="1">Vacuole membrane</location>
        <topology evidence="1">Multi-pass membrane protein</topology>
    </subcellularLocation>
</comment>
<feature type="transmembrane region" description="Helical" evidence="9">
    <location>
        <begin position="685"/>
        <end position="718"/>
    </location>
</feature>
<feature type="transmembrane region" description="Helical" evidence="9">
    <location>
        <begin position="475"/>
        <end position="493"/>
    </location>
</feature>
<evidence type="ECO:0000256" key="1">
    <source>
        <dbReference type="ARBA" id="ARBA00004128"/>
    </source>
</evidence>
<dbReference type="EMBL" id="BTCM01000004">
    <property type="protein sequence ID" value="GMK57284.1"/>
    <property type="molecule type" value="Genomic_DNA"/>
</dbReference>
<evidence type="ECO:0008006" key="14">
    <source>
        <dbReference type="Google" id="ProtNLM"/>
    </source>
</evidence>
<keyword evidence="3" id="KW-0926">Vacuole</keyword>
<dbReference type="InterPro" id="IPR000595">
    <property type="entry name" value="cNMP-bd_dom"/>
</dbReference>
<evidence type="ECO:0000259" key="10">
    <source>
        <dbReference type="PROSITE" id="PS50042"/>
    </source>
</evidence>
<dbReference type="GO" id="GO:0000329">
    <property type="term" value="C:fungal-type vacuole membrane"/>
    <property type="evidence" value="ECO:0007669"/>
    <property type="project" value="UniProtKB-ARBA"/>
</dbReference>
<dbReference type="GO" id="GO:0034490">
    <property type="term" value="P:basic amino acid transmembrane import into vacuole"/>
    <property type="evidence" value="ECO:0007669"/>
    <property type="project" value="UniProtKB-ARBA"/>
</dbReference>
<feature type="transmembrane region" description="Helical" evidence="9">
    <location>
        <begin position="412"/>
        <end position="431"/>
    </location>
</feature>
<dbReference type="InterPro" id="IPR011547">
    <property type="entry name" value="SLC26A/SulP_dom"/>
</dbReference>
<evidence type="ECO:0000313" key="13">
    <source>
        <dbReference type="Proteomes" id="UP001222932"/>
    </source>
</evidence>
<dbReference type="CDD" id="cd00038">
    <property type="entry name" value="CAP_ED"/>
    <property type="match status" value="1"/>
</dbReference>
<dbReference type="SMART" id="SM00100">
    <property type="entry name" value="cNMP"/>
    <property type="match status" value="1"/>
</dbReference>
<proteinExistence type="predicted"/>
<keyword evidence="4 9" id="KW-0812">Transmembrane</keyword>
<keyword evidence="7 9" id="KW-0472">Membrane</keyword>
<feature type="domain" description="Cyclic nucleotide-binding" evidence="10">
    <location>
        <begin position="1017"/>
        <end position="1103"/>
    </location>
</feature>
<evidence type="ECO:0000256" key="3">
    <source>
        <dbReference type="ARBA" id="ARBA00022554"/>
    </source>
</evidence>
<dbReference type="AlphaFoldDB" id="A0AAD3TUU7"/>
<dbReference type="InterPro" id="IPR052706">
    <property type="entry name" value="Membrane-Transporter-like"/>
</dbReference>
<dbReference type="SUPFAM" id="SSF51206">
    <property type="entry name" value="cAMP-binding domain-like"/>
    <property type="match status" value="1"/>
</dbReference>
<dbReference type="PROSITE" id="PS50801">
    <property type="entry name" value="STAS"/>
    <property type="match status" value="1"/>
</dbReference>
<evidence type="ECO:0000256" key="4">
    <source>
        <dbReference type="ARBA" id="ARBA00022692"/>
    </source>
</evidence>
<dbReference type="FunFam" id="3.30.750.24:FF:000012">
    <property type="entry name" value="Sulfate transporter family protein"/>
    <property type="match status" value="1"/>
</dbReference>
<dbReference type="PANTHER" id="PTHR43310:SF4">
    <property type="entry name" value="AFR304WP"/>
    <property type="match status" value="1"/>
</dbReference>